<sequence length="1271" mass="142328">MANRYDLRSDQDLDGSTYAALPGTTPGEFVPRNTTAMKAKISPTRDWQGCHPSRWIYELLNNNFTTCDLFDRARKAEPEIPSKWDNHTHRLMINGNQSCPISSSRILSSVCLDCHFHFVFKMSWEEEHSEELCNPRQARWPVKDAQFPWHHLVWVGSESDPELKKQRSKYYPLLAREFFACSAAPCTFSVTLEISLPRMADWWIKLLLDYGAIRENLRLAKESDPERYATATDDWATQAPMNLNTYLKNLLEATPPESTRSISKRNKRFFVLFGPRCFPLFRELEFEEKIIVEDGVDGGSFTPPVPPRPASGFTELGTYRGYIEDVRAEIQCIIHRRGEPAELCTPGLHADLGCTEVPNVSQNALVNIDRYKLLGVLPNQPKEIVVNAYKRQWDLLPNKRREVIDALMNVANDLNDEQFSDYAVTQSSVFDSQVPAQTNNEDVELTNQALLFFGLQPPNHYSAESIVKAFRQRVTQEPSVATTARNMLMLIAQAANEDTYTAQLVMEYAEGFSLPTAKEILGLSDASGFGPDTLDSVKEKIRTAKDKDAKITYLDATQKIAEHTQSTDLKNTVAELRQQNGIAAPNGSDSVGGSAQATNFDLPVGLENIGNTCYLNSLLQYLFTVKPVRDIAINYDDFKLELTDEKIKERLLGGNKMTLDRGEAVVAQAFAQELSELFNNLETSDKVATRPSQRLANAVLLSIHTLLNDTKSSVEATAGSKPPPLPTRPPPGPPATGSDDVEMATVTVKDGRDPIDTASTVSSQTLVEEDSDRSYEKVEASPITAEDQIIDTVMEVGQDDDVVEIVRPGDRSADTAKAAEKGHNDTIGNTQTADVDMTDAEEPQTVDQKVLTALEHQKRSSGTEQQDVEEVMGSILNRLQAAIHASSVDESTGIQLEKIMETFFVTTINYTKKFSDKDYQKEISFDRSITAFPAPEGTCSLYDALGRNFDQQIIDNDNDSNLSLSRYTAIKALPPILHVLIQRSQTMNSKNGNPVEIPETLYLDRYMDAPHDSPAFQERVKGWATVNRISDIEVQKTRVEKLLPTGPFLESYGQEEQADSSNAATEDSAMIDGSEFPDETWDFDGPVDDDYLLINRTTSNPASAVELPSKPQKIKDTEAAVRESIKTELGEREEALKEYYSGLTNNPYRLHAVICHRGHLTSGHYWVWIYDFEQDVWRKYNDSNVEVKRSTDEVLKILSASGEPYFLCYVRDEDKEKYVDVPRRRRPSPSSEDPPQTVDADGDVKVANNEPVNASKTAQELPPLYAEQQSD</sequence>
<dbReference type="InterPro" id="IPR018200">
    <property type="entry name" value="USP_CS"/>
</dbReference>
<dbReference type="Pfam" id="PF13446">
    <property type="entry name" value="RPT"/>
    <property type="match status" value="2"/>
</dbReference>
<feature type="compositionally biased region" description="Pro residues" evidence="7">
    <location>
        <begin position="721"/>
        <end position="734"/>
    </location>
</feature>
<evidence type="ECO:0000256" key="7">
    <source>
        <dbReference type="SAM" id="MobiDB-lite"/>
    </source>
</evidence>
<dbReference type="InterPro" id="IPR001394">
    <property type="entry name" value="Peptidase_C19_UCH"/>
</dbReference>
<keyword evidence="5 9" id="KW-0378">Hydrolase</keyword>
<keyword evidence="10" id="KW-1185">Reference proteome</keyword>
<dbReference type="GO" id="GO:0016579">
    <property type="term" value="P:protein deubiquitination"/>
    <property type="evidence" value="ECO:0007669"/>
    <property type="project" value="InterPro"/>
</dbReference>
<evidence type="ECO:0000256" key="6">
    <source>
        <dbReference type="ARBA" id="ARBA00022807"/>
    </source>
</evidence>
<gene>
    <name evidence="9" type="primary">UBP2</name>
    <name evidence="9" type="ORF">NW762_009508</name>
</gene>
<evidence type="ECO:0000256" key="1">
    <source>
        <dbReference type="ARBA" id="ARBA00000707"/>
    </source>
</evidence>
<evidence type="ECO:0000259" key="8">
    <source>
        <dbReference type="PROSITE" id="PS50235"/>
    </source>
</evidence>
<evidence type="ECO:0000313" key="9">
    <source>
        <dbReference type="EMBL" id="KAJ4255513.1"/>
    </source>
</evidence>
<dbReference type="InterPro" id="IPR038765">
    <property type="entry name" value="Papain-like_cys_pep_sf"/>
</dbReference>
<dbReference type="SUPFAM" id="SSF54001">
    <property type="entry name" value="Cysteine proteinases"/>
    <property type="match status" value="1"/>
</dbReference>
<feature type="compositionally biased region" description="Polar residues" evidence="7">
    <location>
        <begin position="757"/>
        <end position="766"/>
    </location>
</feature>
<dbReference type="Gene3D" id="3.90.70.10">
    <property type="entry name" value="Cysteine proteinases"/>
    <property type="match status" value="2"/>
</dbReference>
<protein>
    <recommendedName>
        <fullName evidence="2">ubiquitinyl hydrolase 1</fullName>
        <ecNumber evidence="2">3.4.19.12</ecNumber>
    </recommendedName>
</protein>
<dbReference type="AlphaFoldDB" id="A0A9W8VBQ6"/>
<evidence type="ECO:0000313" key="10">
    <source>
        <dbReference type="Proteomes" id="UP001152049"/>
    </source>
</evidence>
<reference evidence="9" key="1">
    <citation type="submission" date="2022-09" db="EMBL/GenBank/DDBJ databases">
        <title>Fusarium specimens isolated from Avocado Roots.</title>
        <authorList>
            <person name="Stajich J."/>
            <person name="Roper C."/>
            <person name="Heimlech-Rivalta G."/>
        </authorList>
    </citation>
    <scope>NUCLEOTIDE SEQUENCE</scope>
    <source>
        <strain evidence="9">CF00136</strain>
    </source>
</reference>
<dbReference type="Pfam" id="PF00443">
    <property type="entry name" value="UCH"/>
    <property type="match status" value="1"/>
</dbReference>
<dbReference type="PROSITE" id="PS00972">
    <property type="entry name" value="USP_1"/>
    <property type="match status" value="1"/>
</dbReference>
<accession>A0A9W8VBQ6</accession>
<keyword evidence="6" id="KW-0788">Thiol protease</keyword>
<evidence type="ECO:0000256" key="2">
    <source>
        <dbReference type="ARBA" id="ARBA00012759"/>
    </source>
</evidence>
<keyword evidence="4" id="KW-0833">Ubl conjugation pathway</keyword>
<feature type="region of interest" description="Disordered" evidence="7">
    <location>
        <begin position="752"/>
        <end position="780"/>
    </location>
</feature>
<dbReference type="PANTHER" id="PTHR43982:SF6">
    <property type="entry name" value="UBIQUITIN CARBOXYL-TERMINAL HYDROLASE 2-RELATED"/>
    <property type="match status" value="1"/>
</dbReference>
<dbReference type="GO" id="GO:0004843">
    <property type="term" value="F:cysteine-type deubiquitinase activity"/>
    <property type="evidence" value="ECO:0007669"/>
    <property type="project" value="UniProtKB-EC"/>
</dbReference>
<dbReference type="EC" id="3.4.19.12" evidence="2"/>
<feature type="region of interest" description="Disordered" evidence="7">
    <location>
        <begin position="811"/>
        <end position="831"/>
    </location>
</feature>
<dbReference type="CDD" id="cd02666">
    <property type="entry name" value="Peptidase_C19J"/>
    <property type="match status" value="1"/>
</dbReference>
<feature type="compositionally biased region" description="Basic and acidic residues" evidence="7">
    <location>
        <begin position="811"/>
        <end position="824"/>
    </location>
</feature>
<keyword evidence="3 9" id="KW-0645">Protease</keyword>
<dbReference type="PROSITE" id="PS50235">
    <property type="entry name" value="USP_3"/>
    <property type="match status" value="1"/>
</dbReference>
<evidence type="ECO:0000256" key="4">
    <source>
        <dbReference type="ARBA" id="ARBA00022786"/>
    </source>
</evidence>
<evidence type="ECO:0000256" key="5">
    <source>
        <dbReference type="ARBA" id="ARBA00022801"/>
    </source>
</evidence>
<comment type="catalytic activity">
    <reaction evidence="1">
        <text>Thiol-dependent hydrolysis of ester, thioester, amide, peptide and isopeptide bonds formed by the C-terminal Gly of ubiquitin (a 76-residue protein attached to proteins as an intracellular targeting signal).</text>
        <dbReference type="EC" id="3.4.19.12"/>
    </reaction>
</comment>
<dbReference type="Proteomes" id="UP001152049">
    <property type="component" value="Unassembled WGS sequence"/>
</dbReference>
<dbReference type="GO" id="GO:0070628">
    <property type="term" value="F:proteasome binding"/>
    <property type="evidence" value="ECO:0007669"/>
    <property type="project" value="TreeGrafter"/>
</dbReference>
<feature type="region of interest" description="Disordered" evidence="7">
    <location>
        <begin position="1218"/>
        <end position="1271"/>
    </location>
</feature>
<dbReference type="OrthoDB" id="2420415at2759"/>
<feature type="region of interest" description="Disordered" evidence="7">
    <location>
        <begin position="712"/>
        <end position="740"/>
    </location>
</feature>
<dbReference type="InterPro" id="IPR044635">
    <property type="entry name" value="UBP14-like"/>
</dbReference>
<dbReference type="GO" id="GO:0061136">
    <property type="term" value="P:regulation of proteasomal protein catabolic process"/>
    <property type="evidence" value="ECO:0007669"/>
    <property type="project" value="TreeGrafter"/>
</dbReference>
<dbReference type="InterPro" id="IPR028889">
    <property type="entry name" value="USP"/>
</dbReference>
<dbReference type="EMBL" id="JAOQAZ010000020">
    <property type="protein sequence ID" value="KAJ4255513.1"/>
    <property type="molecule type" value="Genomic_DNA"/>
</dbReference>
<proteinExistence type="predicted"/>
<dbReference type="InterPro" id="IPR025305">
    <property type="entry name" value="UCH_repeat_domain"/>
</dbReference>
<comment type="caution">
    <text evidence="9">The sequence shown here is derived from an EMBL/GenBank/DDBJ whole genome shotgun (WGS) entry which is preliminary data.</text>
</comment>
<feature type="domain" description="USP" evidence="8">
    <location>
        <begin position="604"/>
        <end position="1212"/>
    </location>
</feature>
<dbReference type="PANTHER" id="PTHR43982">
    <property type="entry name" value="UBIQUITIN CARBOXYL-TERMINAL HYDROLASE"/>
    <property type="match status" value="1"/>
</dbReference>
<dbReference type="PROSITE" id="PS00973">
    <property type="entry name" value="USP_2"/>
    <property type="match status" value="1"/>
</dbReference>
<dbReference type="GO" id="GO:0043161">
    <property type="term" value="P:proteasome-mediated ubiquitin-dependent protein catabolic process"/>
    <property type="evidence" value="ECO:0007669"/>
    <property type="project" value="InterPro"/>
</dbReference>
<organism evidence="9 10">
    <name type="scientific">Fusarium torreyae</name>
    <dbReference type="NCBI Taxonomy" id="1237075"/>
    <lineage>
        <taxon>Eukaryota</taxon>
        <taxon>Fungi</taxon>
        <taxon>Dikarya</taxon>
        <taxon>Ascomycota</taxon>
        <taxon>Pezizomycotina</taxon>
        <taxon>Sordariomycetes</taxon>
        <taxon>Hypocreomycetidae</taxon>
        <taxon>Hypocreales</taxon>
        <taxon>Nectriaceae</taxon>
        <taxon>Fusarium</taxon>
    </lineage>
</organism>
<evidence type="ECO:0000256" key="3">
    <source>
        <dbReference type="ARBA" id="ARBA00022670"/>
    </source>
</evidence>
<name>A0A9W8VBQ6_9HYPO</name>